<feature type="compositionally biased region" description="Polar residues" evidence="1">
    <location>
        <begin position="734"/>
        <end position="749"/>
    </location>
</feature>
<feature type="compositionally biased region" description="Basic and acidic residues" evidence="1">
    <location>
        <begin position="262"/>
        <end position="271"/>
    </location>
</feature>
<gene>
    <name evidence="2" type="ORF">J4Q44_G00237230</name>
</gene>
<feature type="region of interest" description="Disordered" evidence="1">
    <location>
        <begin position="519"/>
        <end position="538"/>
    </location>
</feature>
<feature type="non-terminal residue" evidence="2">
    <location>
        <position position="749"/>
    </location>
</feature>
<evidence type="ECO:0000256" key="1">
    <source>
        <dbReference type="SAM" id="MobiDB-lite"/>
    </source>
</evidence>
<sequence>MQSSISMESERGQQTSTSVCKLNEKPEHKYLQDLPKQEKKIRETGIKNDPKPCQPDTPRGCSIGPLVNSSVASSVIPTTDNQPSSRMLKMKFQKSSTYFHLTKEERKENIWSLQHLSFDEKNTLLERTNFYATYFQKSKCLLNQNDKVTMADPGRLCKPGSENICLSSTDTGEMCNSSQKTHGDSSAYMEQQVRRHNLPQNITNGDQNSKVIPEISIHNLLSVCGAVEENVALPLERNTDNMEPEDINLCSPEPTTTCLTKTTEEDGHKITVEQQDETAMKNDTQIPFHPQTVNQTATSESRQDTEVRSNLNSVTEQKPQDALNANSDASRRNTEASSKLNSVTEGKSQDTVPIISEGSRQIRELRCEPILATEGEPSNALVVDTMANGKSSEPRCPVIYESHTDIMDSCEEVHDMEISEEVVSADVFPGVKSSQDHERLVQKNREGYGTGQDQEKESKTYSTCDGIADNTEECQADDSQAKDTVYSFLYNRLQLSELFLSPNQNGACSFPDKHYLKPKCKDRPTDTNKSILRSYNPNQVDRGEGCNLRITINADREYSAVTESPSLSKIFSVSECPPETQASPTVQENEKLTNNSNITENTPIDGVLKATTTYTTNNRAHARNDKLIKMMAEQYKGKENASVRKMRHYQHSRVKKRSIIEKPITDLPYSETSNSSYKAITGHMQMQFAQREKDHLNVPHKNRNFSPNKVRRNIRDRTLGNKHKSCSKLKSSKATAQNISVSDYSKTSK</sequence>
<feature type="compositionally biased region" description="Polar residues" evidence="1">
    <location>
        <begin position="281"/>
        <end position="300"/>
    </location>
</feature>
<feature type="compositionally biased region" description="Polar residues" evidence="1">
    <location>
        <begin position="1"/>
        <end position="20"/>
    </location>
</feature>
<reference evidence="2 3" key="1">
    <citation type="submission" date="2021-04" db="EMBL/GenBank/DDBJ databases">
        <authorList>
            <person name="De Guttry C."/>
            <person name="Zahm M."/>
            <person name="Klopp C."/>
            <person name="Cabau C."/>
            <person name="Louis A."/>
            <person name="Berthelot C."/>
            <person name="Parey E."/>
            <person name="Roest Crollius H."/>
            <person name="Montfort J."/>
            <person name="Robinson-Rechavi M."/>
            <person name="Bucao C."/>
            <person name="Bouchez O."/>
            <person name="Gislard M."/>
            <person name="Lluch J."/>
            <person name="Milhes M."/>
            <person name="Lampietro C."/>
            <person name="Lopez Roques C."/>
            <person name="Donnadieu C."/>
            <person name="Braasch I."/>
            <person name="Desvignes T."/>
            <person name="Postlethwait J."/>
            <person name="Bobe J."/>
            <person name="Wedekind C."/>
            <person name="Guiguen Y."/>
        </authorList>
    </citation>
    <scope>NUCLEOTIDE SEQUENCE [LARGE SCALE GENOMIC DNA]</scope>
    <source>
        <strain evidence="2">Cs_M1</strain>
        <tissue evidence="2">Blood</tissue>
    </source>
</reference>
<accession>A0AAN8L8Q8</accession>
<name>A0AAN8L8Q8_9TELE</name>
<protein>
    <submittedName>
        <fullName evidence="2">Uncharacterized protein</fullName>
    </submittedName>
</protein>
<dbReference type="AlphaFoldDB" id="A0AAN8L8Q8"/>
<evidence type="ECO:0000313" key="3">
    <source>
        <dbReference type="Proteomes" id="UP001356427"/>
    </source>
</evidence>
<comment type="caution">
    <text evidence="2">The sequence shown here is derived from an EMBL/GenBank/DDBJ whole genome shotgun (WGS) entry which is preliminary data.</text>
</comment>
<feature type="region of interest" description="Disordered" evidence="1">
    <location>
        <begin position="718"/>
        <end position="749"/>
    </location>
</feature>
<feature type="compositionally biased region" description="Basic and acidic residues" evidence="1">
    <location>
        <begin position="22"/>
        <end position="50"/>
    </location>
</feature>
<dbReference type="Proteomes" id="UP001356427">
    <property type="component" value="Unassembled WGS sequence"/>
</dbReference>
<keyword evidence="3" id="KW-1185">Reference proteome</keyword>
<dbReference type="EMBL" id="JAGTTL010000022">
    <property type="protein sequence ID" value="KAK6304943.1"/>
    <property type="molecule type" value="Genomic_DNA"/>
</dbReference>
<feature type="compositionally biased region" description="Polar residues" evidence="1">
    <location>
        <begin position="308"/>
        <end position="328"/>
    </location>
</feature>
<feature type="region of interest" description="Disordered" evidence="1">
    <location>
        <begin position="243"/>
        <end position="357"/>
    </location>
</feature>
<feature type="compositionally biased region" description="Polar residues" evidence="1">
    <location>
        <begin position="527"/>
        <end position="538"/>
    </location>
</feature>
<evidence type="ECO:0000313" key="2">
    <source>
        <dbReference type="EMBL" id="KAK6304943.1"/>
    </source>
</evidence>
<organism evidence="2 3">
    <name type="scientific">Coregonus suidteri</name>
    <dbReference type="NCBI Taxonomy" id="861788"/>
    <lineage>
        <taxon>Eukaryota</taxon>
        <taxon>Metazoa</taxon>
        <taxon>Chordata</taxon>
        <taxon>Craniata</taxon>
        <taxon>Vertebrata</taxon>
        <taxon>Euteleostomi</taxon>
        <taxon>Actinopterygii</taxon>
        <taxon>Neopterygii</taxon>
        <taxon>Teleostei</taxon>
        <taxon>Protacanthopterygii</taxon>
        <taxon>Salmoniformes</taxon>
        <taxon>Salmonidae</taxon>
        <taxon>Coregoninae</taxon>
        <taxon>Coregonus</taxon>
    </lineage>
</organism>
<feature type="compositionally biased region" description="Basic residues" evidence="1">
    <location>
        <begin position="720"/>
        <end position="731"/>
    </location>
</feature>
<feature type="region of interest" description="Disordered" evidence="1">
    <location>
        <begin position="1"/>
        <end position="58"/>
    </location>
</feature>
<feature type="compositionally biased region" description="Polar residues" evidence="1">
    <location>
        <begin position="335"/>
        <end position="351"/>
    </location>
</feature>
<proteinExistence type="predicted"/>